<accession>F9UD09</accession>
<dbReference type="SUPFAM" id="SSF56925">
    <property type="entry name" value="OMPA-like"/>
    <property type="match status" value="1"/>
</dbReference>
<dbReference type="SUPFAM" id="SSF103515">
    <property type="entry name" value="Autotransporter"/>
    <property type="match status" value="1"/>
</dbReference>
<dbReference type="RefSeq" id="WP_007193684.1">
    <property type="nucleotide sequence ID" value="NZ_AFWV01000009.1"/>
</dbReference>
<evidence type="ECO:0000256" key="1">
    <source>
        <dbReference type="PROSITE-ProRule" id="PRU00339"/>
    </source>
</evidence>
<evidence type="ECO:0000313" key="3">
    <source>
        <dbReference type="Proteomes" id="UP000005459"/>
    </source>
</evidence>
<dbReference type="eggNOG" id="ENOG5033QK5">
    <property type="taxonomic scope" value="Bacteria"/>
</dbReference>
<reference evidence="2 3" key="1">
    <citation type="submission" date="2011-06" db="EMBL/GenBank/DDBJ databases">
        <title>The draft genome of Thiocapsa marina 5811.</title>
        <authorList>
            <consortium name="US DOE Joint Genome Institute (JGI-PGF)"/>
            <person name="Lucas S."/>
            <person name="Han J."/>
            <person name="Cheng J.-F."/>
            <person name="Goodwin L."/>
            <person name="Pitluck S."/>
            <person name="Peters L."/>
            <person name="Land M.L."/>
            <person name="Hauser L."/>
            <person name="Vogl K."/>
            <person name="Liu Z."/>
            <person name="Imhoff J."/>
            <person name="Thiel V."/>
            <person name="Frigaard N.-U."/>
            <person name="Bryant D."/>
            <person name="Woyke T.J."/>
        </authorList>
    </citation>
    <scope>NUCLEOTIDE SEQUENCE [LARGE SCALE GENOMIC DNA]</scope>
    <source>
        <strain evidence="2 3">5811</strain>
    </source>
</reference>
<organism evidence="2 3">
    <name type="scientific">Thiocapsa marina 5811</name>
    <dbReference type="NCBI Taxonomy" id="768671"/>
    <lineage>
        <taxon>Bacteria</taxon>
        <taxon>Pseudomonadati</taxon>
        <taxon>Pseudomonadota</taxon>
        <taxon>Gammaproteobacteria</taxon>
        <taxon>Chromatiales</taxon>
        <taxon>Chromatiaceae</taxon>
        <taxon>Thiocapsa</taxon>
    </lineage>
</organism>
<protein>
    <recommendedName>
        <fullName evidence="4">Tetratricopeptide repeat protein</fullName>
    </recommendedName>
</protein>
<dbReference type="InterPro" id="IPR011250">
    <property type="entry name" value="OMP/PagP_B-barrel"/>
</dbReference>
<keyword evidence="1" id="KW-0802">TPR repeat</keyword>
<proteinExistence type="predicted"/>
<feature type="repeat" description="TPR" evidence="1">
    <location>
        <begin position="43"/>
        <end position="76"/>
    </location>
</feature>
<name>F9UD09_9GAMM</name>
<dbReference type="EMBL" id="AFWV01000009">
    <property type="protein sequence ID" value="EGV17753.1"/>
    <property type="molecule type" value="Genomic_DNA"/>
</dbReference>
<dbReference type="InterPro" id="IPR036709">
    <property type="entry name" value="Autotransporte_beta_dom_sf"/>
</dbReference>
<dbReference type="STRING" id="768671.ThimaDRAFT_2812"/>
<sequence length="385" mass="42778">MNGDRGRGVGAGIAGSLIASLLALGGPAQGAETSATEVKQDSISSHLERGQAFLDRGEYAKAVLEFEQVLRYDNLPPDLREQAEIYSRAAQDYKEGKRLSGFGYAETGGGFYRENVTRTTNALGGNPTRDWFWNARIGGGLGYIVTDDISIDAGLDYQFRDYDDTNRRDDSDLRWNAAVIQSLDAGSQSVGVRGRASYRGGDGYRQDYGLFVNRAFVLDPDNEIVIEAEVRSREYPRGGERNRSRDIAQAWLGWTRALLDGRAAVTVTVNGGREWATNDREGGDQTIYGAQIDWSMDFNERLGAFLFGFWEHNGTHEDIPYENAFGDPGRLRPDLDIYELGGGLTYAFAPGWSLRPEVLYIRDEGDAEFSDYSATEIWVNVRKSF</sequence>
<dbReference type="PROSITE" id="PS50005">
    <property type="entry name" value="TPR"/>
    <property type="match status" value="1"/>
</dbReference>
<dbReference type="InterPro" id="IPR011990">
    <property type="entry name" value="TPR-like_helical_dom_sf"/>
</dbReference>
<dbReference type="Gene3D" id="1.25.40.10">
    <property type="entry name" value="Tetratricopeptide repeat domain"/>
    <property type="match status" value="1"/>
</dbReference>
<evidence type="ECO:0000313" key="2">
    <source>
        <dbReference type="EMBL" id="EGV17753.1"/>
    </source>
</evidence>
<gene>
    <name evidence="2" type="ORF">ThimaDRAFT_2812</name>
</gene>
<keyword evidence="3" id="KW-1185">Reference proteome</keyword>
<evidence type="ECO:0008006" key="4">
    <source>
        <dbReference type="Google" id="ProtNLM"/>
    </source>
</evidence>
<dbReference type="OrthoDB" id="8832982at2"/>
<dbReference type="AlphaFoldDB" id="F9UD09"/>
<dbReference type="InterPro" id="IPR019734">
    <property type="entry name" value="TPR_rpt"/>
</dbReference>
<dbReference type="Proteomes" id="UP000005459">
    <property type="component" value="Unassembled WGS sequence"/>
</dbReference>